<dbReference type="AlphaFoldDB" id="F0Z886"/>
<proteinExistence type="predicted"/>
<dbReference type="EMBL" id="GL870950">
    <property type="protein sequence ID" value="EGC39887.1"/>
    <property type="molecule type" value="Genomic_DNA"/>
</dbReference>
<protein>
    <recommendedName>
        <fullName evidence="1">Mei2-like C-terminal RNA recognition motif domain-containing protein</fullName>
    </recommendedName>
</protein>
<feature type="domain" description="Mei2-like C-terminal RNA recognition motif" evidence="1">
    <location>
        <begin position="1"/>
        <end position="93"/>
    </location>
</feature>
<sequence>MIRNIPNRLPQQTLVEIFNEKFPDSFDYFYLPIDPYTKVSYGYAFINFKTYRTIISFYEYFHHRKWTNYYFQKVCEMAYARYQGRVALIQHLKNSANQYKRNTAIIYIDEGNFKGEKHLNEVNL</sequence>
<evidence type="ECO:0000259" key="1">
    <source>
        <dbReference type="Pfam" id="PF04059"/>
    </source>
</evidence>
<evidence type="ECO:0000313" key="3">
    <source>
        <dbReference type="Proteomes" id="UP000001064"/>
    </source>
</evidence>
<dbReference type="GeneID" id="10509543"/>
<dbReference type="OrthoDB" id="417481at2759"/>
<organism evidence="2 3">
    <name type="scientific">Dictyostelium purpureum</name>
    <name type="common">Slime mold</name>
    <dbReference type="NCBI Taxonomy" id="5786"/>
    <lineage>
        <taxon>Eukaryota</taxon>
        <taxon>Amoebozoa</taxon>
        <taxon>Evosea</taxon>
        <taxon>Eumycetozoa</taxon>
        <taxon>Dictyostelia</taxon>
        <taxon>Dictyosteliales</taxon>
        <taxon>Dictyosteliaceae</taxon>
        <taxon>Dictyostelium</taxon>
    </lineage>
</organism>
<name>F0Z886_DICPU</name>
<dbReference type="InterPro" id="IPR012677">
    <property type="entry name" value="Nucleotide-bd_a/b_plait_sf"/>
</dbReference>
<evidence type="ECO:0000313" key="2">
    <source>
        <dbReference type="EMBL" id="EGC39887.1"/>
    </source>
</evidence>
<dbReference type="KEGG" id="dpp:DICPUDRAFT_44952"/>
<dbReference type="Gene3D" id="3.30.70.330">
    <property type="match status" value="1"/>
</dbReference>
<dbReference type="SUPFAM" id="SSF54928">
    <property type="entry name" value="RNA-binding domain, RBD"/>
    <property type="match status" value="1"/>
</dbReference>
<keyword evidence="3" id="KW-1185">Reference proteome</keyword>
<dbReference type="GO" id="GO:0003676">
    <property type="term" value="F:nucleic acid binding"/>
    <property type="evidence" value="ECO:0007669"/>
    <property type="project" value="InterPro"/>
</dbReference>
<dbReference type="InterPro" id="IPR035979">
    <property type="entry name" value="RBD_domain_sf"/>
</dbReference>
<dbReference type="RefSeq" id="XP_003283638.1">
    <property type="nucleotide sequence ID" value="XM_003283590.1"/>
</dbReference>
<dbReference type="Pfam" id="PF04059">
    <property type="entry name" value="RRM_2"/>
    <property type="match status" value="1"/>
</dbReference>
<dbReference type="eggNOG" id="KOG4660">
    <property type="taxonomic scope" value="Eukaryota"/>
</dbReference>
<accession>F0Z886</accession>
<dbReference type="VEuPathDB" id="AmoebaDB:DICPUDRAFT_44952"/>
<dbReference type="InterPro" id="IPR007201">
    <property type="entry name" value="Mei2-like_Rrm_C"/>
</dbReference>
<reference evidence="3" key="1">
    <citation type="journal article" date="2011" name="Genome Biol.">
        <title>Comparative genomics of the social amoebae Dictyostelium discoideum and Dictyostelium purpureum.</title>
        <authorList>
            <consortium name="US DOE Joint Genome Institute (JGI-PGF)"/>
            <person name="Sucgang R."/>
            <person name="Kuo A."/>
            <person name="Tian X."/>
            <person name="Salerno W."/>
            <person name="Parikh A."/>
            <person name="Feasley C.L."/>
            <person name="Dalin E."/>
            <person name="Tu H."/>
            <person name="Huang E."/>
            <person name="Barry K."/>
            <person name="Lindquist E."/>
            <person name="Shapiro H."/>
            <person name="Bruce D."/>
            <person name="Schmutz J."/>
            <person name="Salamov A."/>
            <person name="Fey P."/>
            <person name="Gaudet P."/>
            <person name="Anjard C."/>
            <person name="Babu M.M."/>
            <person name="Basu S."/>
            <person name="Bushmanova Y."/>
            <person name="van der Wel H."/>
            <person name="Katoh-Kurasawa M."/>
            <person name="Dinh C."/>
            <person name="Coutinho P.M."/>
            <person name="Saito T."/>
            <person name="Elias M."/>
            <person name="Schaap P."/>
            <person name="Kay R.R."/>
            <person name="Henrissat B."/>
            <person name="Eichinger L."/>
            <person name="Rivero F."/>
            <person name="Putnam N.H."/>
            <person name="West C.M."/>
            <person name="Loomis W.F."/>
            <person name="Chisholm R.L."/>
            <person name="Shaulsky G."/>
            <person name="Strassmann J.E."/>
            <person name="Queller D.C."/>
            <person name="Kuspa A."/>
            <person name="Grigoriev I.V."/>
        </authorList>
    </citation>
    <scope>NUCLEOTIDE SEQUENCE [LARGE SCALE GENOMIC DNA]</scope>
    <source>
        <strain evidence="3">QSDP1</strain>
    </source>
</reference>
<gene>
    <name evidence="2" type="ORF">DICPUDRAFT_44952</name>
</gene>
<dbReference type="InParanoid" id="F0Z886"/>
<dbReference type="Proteomes" id="UP000001064">
    <property type="component" value="Unassembled WGS sequence"/>
</dbReference>
<dbReference type="OMA" id="QANINHY"/>